<keyword evidence="3" id="KW-1133">Transmembrane helix</keyword>
<evidence type="ECO:0000256" key="2">
    <source>
        <dbReference type="SAM" id="MobiDB-lite"/>
    </source>
</evidence>
<dbReference type="PANTHER" id="PTHR19957">
    <property type="entry name" value="SYNTAXIN"/>
    <property type="match status" value="1"/>
</dbReference>
<feature type="transmembrane region" description="Helical" evidence="3">
    <location>
        <begin position="241"/>
        <end position="259"/>
    </location>
</feature>
<dbReference type="InterPro" id="IPR006011">
    <property type="entry name" value="Syntaxin_N"/>
</dbReference>
<keyword evidence="3" id="KW-0812">Transmembrane</keyword>
<dbReference type="GO" id="GO:0048278">
    <property type="term" value="P:vesicle docking"/>
    <property type="evidence" value="ECO:0007669"/>
    <property type="project" value="TreeGrafter"/>
</dbReference>
<dbReference type="SUPFAM" id="SSF47661">
    <property type="entry name" value="t-snare proteins"/>
    <property type="match status" value="1"/>
</dbReference>
<evidence type="ECO:0000313" key="5">
    <source>
        <dbReference type="EMBL" id="ESL11023.1"/>
    </source>
</evidence>
<proteinExistence type="inferred from homology"/>
<dbReference type="GO" id="GO:0006906">
    <property type="term" value="P:vesicle fusion"/>
    <property type="evidence" value="ECO:0007669"/>
    <property type="project" value="TreeGrafter"/>
</dbReference>
<evidence type="ECO:0000256" key="3">
    <source>
        <dbReference type="SAM" id="Phobius"/>
    </source>
</evidence>
<accession>A0A061J6I4</accession>
<dbReference type="EMBL" id="AUPL01001236">
    <property type="protein sequence ID" value="ESL11023.1"/>
    <property type="molecule type" value="Genomic_DNA"/>
</dbReference>
<keyword evidence="6" id="KW-1185">Reference proteome</keyword>
<comment type="similarity">
    <text evidence="1">Belongs to the syntaxin family.</text>
</comment>
<dbReference type="InterPro" id="IPR000727">
    <property type="entry name" value="T_SNARE_dom"/>
</dbReference>
<dbReference type="GO" id="GO:0031201">
    <property type="term" value="C:SNARE complex"/>
    <property type="evidence" value="ECO:0007669"/>
    <property type="project" value="TreeGrafter"/>
</dbReference>
<dbReference type="AlphaFoldDB" id="A0A061J6I4"/>
<dbReference type="VEuPathDB" id="TriTrypDB:TRSC58_01236"/>
<gene>
    <name evidence="5" type="ORF">TRSC58_01236</name>
</gene>
<evidence type="ECO:0000313" key="6">
    <source>
        <dbReference type="Proteomes" id="UP000031737"/>
    </source>
</evidence>
<dbReference type="GO" id="GO:0006886">
    <property type="term" value="P:intracellular protein transport"/>
    <property type="evidence" value="ECO:0007669"/>
    <property type="project" value="TreeGrafter"/>
</dbReference>
<feature type="region of interest" description="Disordered" evidence="2">
    <location>
        <begin position="121"/>
        <end position="142"/>
    </location>
</feature>
<dbReference type="GO" id="GO:0012505">
    <property type="term" value="C:endomembrane system"/>
    <property type="evidence" value="ECO:0007669"/>
    <property type="project" value="TreeGrafter"/>
</dbReference>
<reference evidence="5 6" key="1">
    <citation type="submission" date="2013-07" db="EMBL/GenBank/DDBJ databases">
        <authorList>
            <person name="Stoco P.H."/>
            <person name="Wagner G."/>
            <person name="Gerber A."/>
            <person name="Zaha A."/>
            <person name="Thompson C."/>
            <person name="Bartholomeu D.C."/>
            <person name="Luckemeyer D.D."/>
            <person name="Bahia D."/>
            <person name="Loreto E."/>
            <person name="Prestes E.B."/>
            <person name="Lima F.M."/>
            <person name="Rodrigues-Luiz G."/>
            <person name="Vallejo G.A."/>
            <person name="Filho J.F."/>
            <person name="Monteiro K.M."/>
            <person name="Tyler K.M."/>
            <person name="de Almeida L.G."/>
            <person name="Ortiz M.F."/>
            <person name="Siervo M.A."/>
            <person name="de Moraes M.H."/>
            <person name="Cunha O.L."/>
            <person name="Mendonca-Neto R."/>
            <person name="Silva R."/>
            <person name="Teixeira S.M."/>
            <person name="Murta S.M."/>
            <person name="Sincero T.C."/>
            <person name="Mendes T.A."/>
            <person name="Urmenyi T.P."/>
            <person name="Silva V.G."/>
            <person name="da Rocha W.D."/>
            <person name="Andersson B."/>
            <person name="Romanha A.J."/>
            <person name="Steindel M."/>
            <person name="de Vasconcelos A.T."/>
            <person name="Grisard E.C."/>
        </authorList>
    </citation>
    <scope>NUCLEOTIDE SEQUENCE [LARGE SCALE GENOMIC DNA]</scope>
    <source>
        <strain evidence="5 6">SC58</strain>
    </source>
</reference>
<dbReference type="Pfam" id="PF14523">
    <property type="entry name" value="Syntaxin_2"/>
    <property type="match status" value="1"/>
</dbReference>
<name>A0A061J6I4_TRYRA</name>
<dbReference type="InterPro" id="IPR010989">
    <property type="entry name" value="SNARE"/>
</dbReference>
<dbReference type="GO" id="GO:0005484">
    <property type="term" value="F:SNAP receptor activity"/>
    <property type="evidence" value="ECO:0007669"/>
    <property type="project" value="TreeGrafter"/>
</dbReference>
<dbReference type="SMART" id="SM00397">
    <property type="entry name" value="t_SNARE"/>
    <property type="match status" value="1"/>
</dbReference>
<dbReference type="GO" id="GO:0000149">
    <property type="term" value="F:SNARE binding"/>
    <property type="evidence" value="ECO:0007669"/>
    <property type="project" value="TreeGrafter"/>
</dbReference>
<evidence type="ECO:0000256" key="1">
    <source>
        <dbReference type="ARBA" id="ARBA00009063"/>
    </source>
</evidence>
<dbReference type="InterPro" id="IPR045242">
    <property type="entry name" value="Syntaxin"/>
</dbReference>
<comment type="caution">
    <text evidence="5">The sequence shown here is derived from an EMBL/GenBank/DDBJ whole genome shotgun (WGS) entry which is preliminary data.</text>
</comment>
<dbReference type="PROSITE" id="PS50192">
    <property type="entry name" value="T_SNARE"/>
    <property type="match status" value="1"/>
</dbReference>
<protein>
    <submittedName>
        <fullName evidence="5">Syntaxin</fullName>
    </submittedName>
</protein>
<dbReference type="Gene3D" id="1.20.58.70">
    <property type="match status" value="1"/>
</dbReference>
<dbReference type="OrthoDB" id="364348at2759"/>
<dbReference type="CDD" id="cd15840">
    <property type="entry name" value="SNARE_Qa"/>
    <property type="match status" value="1"/>
</dbReference>
<keyword evidence="3" id="KW-0472">Membrane</keyword>
<organism evidence="5 6">
    <name type="scientific">Trypanosoma rangeli SC58</name>
    <dbReference type="NCBI Taxonomy" id="429131"/>
    <lineage>
        <taxon>Eukaryota</taxon>
        <taxon>Discoba</taxon>
        <taxon>Euglenozoa</taxon>
        <taxon>Kinetoplastea</taxon>
        <taxon>Metakinetoplastina</taxon>
        <taxon>Trypanosomatida</taxon>
        <taxon>Trypanosomatidae</taxon>
        <taxon>Trypanosoma</taxon>
        <taxon>Herpetosoma</taxon>
    </lineage>
</organism>
<sequence length="260" mass="29643">MEDPSWRRNCDLLTDALQSLDRSTSQIRRSTNKLTTLRDIARERERVKQVTGSTNAKEVHSIQDALGLMEKYMRLNPAQLRGQGVKLTTEAKVAMERYQNSCDAFYKKCISVEQSLRSSQGTTRVKVLPGSHGSSDAEEADETSDLLQKGAAVALTQKEIFERDLHDDIMAERRQETLEIADNVKDINEIFNHIHLMVEEQGESLDVIEGNVGMAQQATRNASQHLRQARQYQETPRRNKFLLLFAFALAFIVFFTVLFH</sequence>
<dbReference type="Pfam" id="PF05739">
    <property type="entry name" value="SNARE"/>
    <property type="match status" value="1"/>
</dbReference>
<dbReference type="PANTHER" id="PTHR19957:SF38">
    <property type="entry name" value="LD27581P"/>
    <property type="match status" value="1"/>
</dbReference>
<feature type="domain" description="T-SNARE coiled-coil homology" evidence="4">
    <location>
        <begin position="167"/>
        <end position="229"/>
    </location>
</feature>
<dbReference type="Proteomes" id="UP000031737">
    <property type="component" value="Unassembled WGS sequence"/>
</dbReference>
<evidence type="ECO:0000259" key="4">
    <source>
        <dbReference type="PROSITE" id="PS50192"/>
    </source>
</evidence>